<dbReference type="AlphaFoldDB" id="A0A0F0CKT4"/>
<comment type="caution">
    <text evidence="2">The sequence shown here is derived from an EMBL/GenBank/DDBJ whole genome shotgun (WGS) entry which is preliminary data.</text>
</comment>
<gene>
    <name evidence="2" type="ORF">OMAG_002288</name>
</gene>
<dbReference type="Proteomes" id="UP000033428">
    <property type="component" value="Unassembled WGS sequence"/>
</dbReference>
<reference evidence="2 3" key="1">
    <citation type="submission" date="2015-02" db="EMBL/GenBank/DDBJ databases">
        <title>Single-cell genomics of uncultivated deep-branching MTB reveals a conserved set of magnetosome genes.</title>
        <authorList>
            <person name="Kolinko S."/>
            <person name="Richter M."/>
            <person name="Glockner F.O."/>
            <person name="Brachmann A."/>
            <person name="Schuler D."/>
        </authorList>
    </citation>
    <scope>NUCLEOTIDE SEQUENCE [LARGE SCALE GENOMIC DNA]</scope>
    <source>
        <strain evidence="2">SKK-01</strain>
    </source>
</reference>
<name>A0A0F0CKT4_9BACT</name>
<evidence type="ECO:0000313" key="2">
    <source>
        <dbReference type="EMBL" id="KJJ83847.1"/>
    </source>
</evidence>
<organism evidence="2 3">
    <name type="scientific">Candidatus Omnitrophus magneticus</name>
    <dbReference type="NCBI Taxonomy" id="1609969"/>
    <lineage>
        <taxon>Bacteria</taxon>
        <taxon>Pseudomonadati</taxon>
        <taxon>Candidatus Omnitrophota</taxon>
        <taxon>Candidatus Omnitrophus</taxon>
    </lineage>
</organism>
<keyword evidence="1" id="KW-0732">Signal</keyword>
<evidence type="ECO:0000256" key="1">
    <source>
        <dbReference type="SAM" id="SignalP"/>
    </source>
</evidence>
<sequence>MRKIGLILLFLVFTTCRIHAEEAIDASTIDSKNNKGYFAGGKVLENKMARKTAKTVKVKGRIIEAIDAP</sequence>
<keyword evidence="3" id="KW-1185">Reference proteome</keyword>
<feature type="signal peptide" evidence="1">
    <location>
        <begin position="1"/>
        <end position="20"/>
    </location>
</feature>
<protein>
    <submittedName>
        <fullName evidence="2">Secreted protein</fullName>
    </submittedName>
</protein>
<dbReference type="EMBL" id="JYNY01000468">
    <property type="protein sequence ID" value="KJJ83847.1"/>
    <property type="molecule type" value="Genomic_DNA"/>
</dbReference>
<proteinExistence type="predicted"/>
<evidence type="ECO:0000313" key="3">
    <source>
        <dbReference type="Proteomes" id="UP000033428"/>
    </source>
</evidence>
<accession>A0A0F0CKT4</accession>
<feature type="chain" id="PRO_5002437310" evidence="1">
    <location>
        <begin position="21"/>
        <end position="69"/>
    </location>
</feature>